<feature type="transmembrane region" description="Helical" evidence="1">
    <location>
        <begin position="166"/>
        <end position="187"/>
    </location>
</feature>
<keyword evidence="1" id="KW-1133">Transmembrane helix</keyword>
<keyword evidence="1" id="KW-0472">Membrane</keyword>
<accession>A0A1S9TI05</accession>
<evidence type="ECO:0000313" key="2">
    <source>
        <dbReference type="EMBL" id="OOR09613.1"/>
    </source>
</evidence>
<keyword evidence="1" id="KW-0812">Transmembrane</keyword>
<dbReference type="RefSeq" id="WP_078205484.1">
    <property type="nucleotide sequence ID" value="NZ_MUAJ01000042.1"/>
</dbReference>
<evidence type="ECO:0000256" key="1">
    <source>
        <dbReference type="SAM" id="Phobius"/>
    </source>
</evidence>
<dbReference type="EMBL" id="MUAJ01000042">
    <property type="protein sequence ID" value="OOR09613.1"/>
    <property type="molecule type" value="Genomic_DNA"/>
</dbReference>
<feature type="transmembrane region" description="Helical" evidence="1">
    <location>
        <begin position="133"/>
        <end position="154"/>
    </location>
</feature>
<feature type="transmembrane region" description="Helical" evidence="1">
    <location>
        <begin position="207"/>
        <end position="229"/>
    </location>
</feature>
<evidence type="ECO:0000313" key="3">
    <source>
        <dbReference type="Proteomes" id="UP000190906"/>
    </source>
</evidence>
<dbReference type="Proteomes" id="UP000190906">
    <property type="component" value="Unassembled WGS sequence"/>
</dbReference>
<name>A0A1S9TI05_BACCE</name>
<sequence length="237" mass="26940">MGILGEYKKSLHNGLYILLLVFLLIPISFQVFLTVSAQLKDGVAMHIAILSLFCRLFLPIAIGLLVSFSFVNEFRRKGYMSAIYHGITLKTILSNKFLFCLIITFGYLLCALIITSIPIVLTVDNLGTVYQSLSFSILFMVISSLIIVNLHFLINIIFYKIPLLSLLVGGIGGLGSFFISHTNYWILFPWSYPIMSLYIDSIETKQLYIILFVYLLSLLSCILMLSTLYNKKSMRWN</sequence>
<gene>
    <name evidence="2" type="ORF">BW897_26910</name>
</gene>
<comment type="caution">
    <text evidence="2">The sequence shown here is derived from an EMBL/GenBank/DDBJ whole genome shotgun (WGS) entry which is preliminary data.</text>
</comment>
<feature type="transmembrane region" description="Helical" evidence="1">
    <location>
        <begin position="15"/>
        <end position="37"/>
    </location>
</feature>
<proteinExistence type="predicted"/>
<dbReference type="AlphaFoldDB" id="A0A1S9TI05"/>
<protein>
    <submittedName>
        <fullName evidence="2">ABC transporter permease</fullName>
    </submittedName>
</protein>
<organism evidence="2 3">
    <name type="scientific">Bacillus cereus</name>
    <dbReference type="NCBI Taxonomy" id="1396"/>
    <lineage>
        <taxon>Bacteria</taxon>
        <taxon>Bacillati</taxon>
        <taxon>Bacillota</taxon>
        <taxon>Bacilli</taxon>
        <taxon>Bacillales</taxon>
        <taxon>Bacillaceae</taxon>
        <taxon>Bacillus</taxon>
        <taxon>Bacillus cereus group</taxon>
    </lineage>
</organism>
<reference evidence="2 3" key="1">
    <citation type="submission" date="2017-01" db="EMBL/GenBank/DDBJ databases">
        <title>Bacillus cereus isolates.</title>
        <authorList>
            <person name="Beno S.M."/>
        </authorList>
    </citation>
    <scope>NUCLEOTIDE SEQUENCE [LARGE SCALE GENOMIC DNA]</scope>
    <source>
        <strain evidence="2 3">FSL H8-0485</strain>
    </source>
</reference>
<feature type="transmembrane region" description="Helical" evidence="1">
    <location>
        <begin position="97"/>
        <end position="121"/>
    </location>
</feature>
<feature type="transmembrane region" description="Helical" evidence="1">
    <location>
        <begin position="43"/>
        <end position="71"/>
    </location>
</feature>